<feature type="compositionally biased region" description="Polar residues" evidence="1">
    <location>
        <begin position="224"/>
        <end position="244"/>
    </location>
</feature>
<dbReference type="Proteomes" id="UP000663864">
    <property type="component" value="Unassembled WGS sequence"/>
</dbReference>
<evidence type="ECO:0000313" key="2">
    <source>
        <dbReference type="EMBL" id="CAF0804467.1"/>
    </source>
</evidence>
<evidence type="ECO:0000313" key="4">
    <source>
        <dbReference type="Proteomes" id="UP000663864"/>
    </source>
</evidence>
<dbReference type="EMBL" id="CAJNOT010000051">
    <property type="protein sequence ID" value="CAF0804467.1"/>
    <property type="molecule type" value="Genomic_DNA"/>
</dbReference>
<dbReference type="EMBL" id="CAJOBD010000171">
    <property type="protein sequence ID" value="CAF3602635.1"/>
    <property type="molecule type" value="Genomic_DNA"/>
</dbReference>
<name>A0A813T0C8_9BILA</name>
<reference evidence="2" key="1">
    <citation type="submission" date="2021-02" db="EMBL/GenBank/DDBJ databases">
        <authorList>
            <person name="Nowell W R."/>
        </authorList>
    </citation>
    <scope>NUCLEOTIDE SEQUENCE</scope>
</reference>
<feature type="compositionally biased region" description="Basic residues" evidence="1">
    <location>
        <begin position="456"/>
        <end position="474"/>
    </location>
</feature>
<feature type="compositionally biased region" description="Low complexity" evidence="1">
    <location>
        <begin position="210"/>
        <end position="219"/>
    </location>
</feature>
<feature type="compositionally biased region" description="Low complexity" evidence="1">
    <location>
        <begin position="261"/>
        <end position="273"/>
    </location>
</feature>
<dbReference type="AlphaFoldDB" id="A0A813T0C8"/>
<protein>
    <submittedName>
        <fullName evidence="2">Uncharacterized protein</fullName>
    </submittedName>
</protein>
<feature type="region of interest" description="Disordered" evidence="1">
    <location>
        <begin position="205"/>
        <end position="275"/>
    </location>
</feature>
<feature type="compositionally biased region" description="Low complexity" evidence="1">
    <location>
        <begin position="245"/>
        <end position="254"/>
    </location>
</feature>
<proteinExistence type="predicted"/>
<feature type="compositionally biased region" description="Polar residues" evidence="1">
    <location>
        <begin position="307"/>
        <end position="324"/>
    </location>
</feature>
<feature type="compositionally biased region" description="Basic and acidic residues" evidence="1">
    <location>
        <begin position="476"/>
        <end position="486"/>
    </location>
</feature>
<gene>
    <name evidence="3" type="ORF">JBS370_LOCUS3871</name>
    <name evidence="2" type="ORF">ZHD862_LOCUS2590</name>
</gene>
<evidence type="ECO:0000256" key="1">
    <source>
        <dbReference type="SAM" id="MobiDB-lite"/>
    </source>
</evidence>
<sequence length="875" mass="100791">MTIRQQYANEELVHKLRSMLNDLPTLRTRALKKLKHWREAAIKRLLDRQRELEKTLLDKFERLEFDTQLFVEKIERKKANQQRRWQSEPLDYHNKSEIDRISTNLRSIRKELEQSKLILAGNTIDDDMNELLPDDVIPAKLASTSRCSENSSLKTPVHKNYENNDLGSELKRVLEICTSPQRSSSSLSADELSPLPSIDHAEYSYDAKSKQTTAKTSKTLEPKQGSQTVGTQRRNTRTITNVSIQQQQQQQQQQNISPSVNDQNNTNDGNNNNKLFAFESFDDSIRRFQRLREIRKNLRTKYDERSQQQSVETISPTSTNAIENTETKSDNRSGIQQKSLNNPNRSISNSTHSIPSTPLTIKSSVTTNSTPSRKNCETRHTLLAREPVSIPIERVATITNSDVLELYDKAANSVHINNDVINTRDRRHRSRTLDANQIQAVDNQIYGCPPTSKIKQQTHHRSESHKHRNHRLSFRRSSEDTKDKQLQLRQNNESAKDSTRNALNETWLDIGQDHWTNLLENGWRPTAATPGVTPIAITDSDNNNSRGNKQQNANTKTIDLYEQISKTEYISLFEQLEFAYARTINLGNEFWRFLEINGNHHLCLYHQLNKQFIMFKPDVSLLCFPWPYDGIIDISWSKTTNTWIVATQTQIIICNNSFSKILQSIDINGDWPKRITSCQSSIFHTYKITPSSLTSSSNSSHNGTSYNKDRPQFLLERYDYKLHSIGKHILESSTIWDIEADDITEHVAVLCDVALLIFDYQLNLLKQIEVTGFKVSTDHFGGWIIADYNASCIWQIRRDEYLKANKILHVERPWSIIIDRSTWTLVTLSETQNRAKRLLFFNMKNLPISLLTTNSIRSQSQLSISTSSSLSNSLT</sequence>
<dbReference type="Proteomes" id="UP000663836">
    <property type="component" value="Unassembled WGS sequence"/>
</dbReference>
<feature type="compositionally biased region" description="Polar residues" evidence="1">
    <location>
        <begin position="332"/>
        <end position="373"/>
    </location>
</feature>
<organism evidence="2 4">
    <name type="scientific">Rotaria sordida</name>
    <dbReference type="NCBI Taxonomy" id="392033"/>
    <lineage>
        <taxon>Eukaryota</taxon>
        <taxon>Metazoa</taxon>
        <taxon>Spiralia</taxon>
        <taxon>Gnathifera</taxon>
        <taxon>Rotifera</taxon>
        <taxon>Eurotatoria</taxon>
        <taxon>Bdelloidea</taxon>
        <taxon>Philodinida</taxon>
        <taxon>Philodinidae</taxon>
        <taxon>Rotaria</taxon>
    </lineage>
</organism>
<evidence type="ECO:0000313" key="3">
    <source>
        <dbReference type="EMBL" id="CAF3602635.1"/>
    </source>
</evidence>
<accession>A0A813T0C8</accession>
<feature type="region of interest" description="Disordered" evidence="1">
    <location>
        <begin position="448"/>
        <end position="500"/>
    </location>
</feature>
<feature type="region of interest" description="Disordered" evidence="1">
    <location>
        <begin position="300"/>
        <end position="379"/>
    </location>
</feature>
<comment type="caution">
    <text evidence="2">The sequence shown here is derived from an EMBL/GenBank/DDBJ whole genome shotgun (WGS) entry which is preliminary data.</text>
</comment>